<comment type="caution">
    <text evidence="6">The sequence shown here is derived from an EMBL/GenBank/DDBJ whole genome shotgun (WGS) entry which is preliminary data.</text>
</comment>
<protein>
    <recommendedName>
        <fullName evidence="8">S-locus receptor kinase C-terminal domain-containing protein</fullName>
    </recommendedName>
</protein>
<dbReference type="GO" id="GO:0004674">
    <property type="term" value="F:protein serine/threonine kinase activity"/>
    <property type="evidence" value="ECO:0007669"/>
    <property type="project" value="UniProtKB-KW"/>
</dbReference>
<evidence type="ECO:0000256" key="2">
    <source>
        <dbReference type="ARBA" id="ARBA00022679"/>
    </source>
</evidence>
<name>A0AAU9S2J5_THLAR</name>
<evidence type="ECO:0000313" key="7">
    <source>
        <dbReference type="Proteomes" id="UP000836841"/>
    </source>
</evidence>
<dbReference type="EMBL" id="CAJVSB020000534">
    <property type="protein sequence ID" value="CAH2056714.1"/>
    <property type="molecule type" value="Genomic_DNA"/>
</dbReference>
<keyword evidence="1" id="KW-0723">Serine/threonine-protein kinase</keyword>
<dbReference type="PANTHER" id="PTHR27002">
    <property type="entry name" value="RECEPTOR-LIKE SERINE/THREONINE-PROTEIN KINASE SD1-8"/>
    <property type="match status" value="1"/>
</dbReference>
<keyword evidence="4" id="KW-0418">Kinase</keyword>
<keyword evidence="3" id="KW-0547">Nucleotide-binding</keyword>
<accession>A0AAU9S2J5</accession>
<dbReference type="GO" id="GO:0005524">
    <property type="term" value="F:ATP binding"/>
    <property type="evidence" value="ECO:0007669"/>
    <property type="project" value="UniProtKB-KW"/>
</dbReference>
<evidence type="ECO:0000256" key="4">
    <source>
        <dbReference type="ARBA" id="ARBA00022777"/>
    </source>
</evidence>
<evidence type="ECO:0000256" key="5">
    <source>
        <dbReference type="ARBA" id="ARBA00022840"/>
    </source>
</evidence>
<keyword evidence="5" id="KW-0067">ATP-binding</keyword>
<organism evidence="6 7">
    <name type="scientific">Thlaspi arvense</name>
    <name type="common">Field penny-cress</name>
    <dbReference type="NCBI Taxonomy" id="13288"/>
    <lineage>
        <taxon>Eukaryota</taxon>
        <taxon>Viridiplantae</taxon>
        <taxon>Streptophyta</taxon>
        <taxon>Embryophyta</taxon>
        <taxon>Tracheophyta</taxon>
        <taxon>Spermatophyta</taxon>
        <taxon>Magnoliopsida</taxon>
        <taxon>eudicotyledons</taxon>
        <taxon>Gunneridae</taxon>
        <taxon>Pentapetalae</taxon>
        <taxon>rosids</taxon>
        <taxon>malvids</taxon>
        <taxon>Brassicales</taxon>
        <taxon>Brassicaceae</taxon>
        <taxon>Thlaspideae</taxon>
        <taxon>Thlaspi</taxon>
    </lineage>
</organism>
<proteinExistence type="predicted"/>
<evidence type="ECO:0008006" key="8">
    <source>
        <dbReference type="Google" id="ProtNLM"/>
    </source>
</evidence>
<dbReference type="PANTHER" id="PTHR27002:SF679">
    <property type="entry name" value="CYSTEINE-RICH RECEPTOR-LIKE PROTEIN KINASE 10 ISOFORM X1"/>
    <property type="match status" value="1"/>
</dbReference>
<sequence>MADVERRERVGSDGSIDEGFVRPDEFLRYMHVGLLCVQEDAYDRPTMSSVAVMLKSETVTLCQPEKPAFFAGDSQTPAN</sequence>
<evidence type="ECO:0000256" key="1">
    <source>
        <dbReference type="ARBA" id="ARBA00022527"/>
    </source>
</evidence>
<reference evidence="6 7" key="1">
    <citation type="submission" date="2022-03" db="EMBL/GenBank/DDBJ databases">
        <authorList>
            <person name="Nunn A."/>
            <person name="Chopra R."/>
            <person name="Nunn A."/>
            <person name="Contreras Garrido A."/>
        </authorList>
    </citation>
    <scope>NUCLEOTIDE SEQUENCE [LARGE SCALE GENOMIC DNA]</scope>
</reference>
<keyword evidence="7" id="KW-1185">Reference proteome</keyword>
<dbReference type="AlphaFoldDB" id="A0AAU9S2J5"/>
<evidence type="ECO:0000256" key="3">
    <source>
        <dbReference type="ARBA" id="ARBA00022741"/>
    </source>
</evidence>
<dbReference type="GO" id="GO:0005886">
    <property type="term" value="C:plasma membrane"/>
    <property type="evidence" value="ECO:0007669"/>
    <property type="project" value="TreeGrafter"/>
</dbReference>
<dbReference type="Proteomes" id="UP000836841">
    <property type="component" value="Unassembled WGS sequence"/>
</dbReference>
<gene>
    <name evidence="6" type="ORF">TAV2_LOCUS11935</name>
</gene>
<evidence type="ECO:0000313" key="6">
    <source>
        <dbReference type="EMBL" id="CAH2056714.1"/>
    </source>
</evidence>
<keyword evidence="2" id="KW-0808">Transferase</keyword>